<reference evidence="2" key="1">
    <citation type="submission" date="2021-01" db="EMBL/GenBank/DDBJ databases">
        <title>Genome seq and assembly of Tabrizicola sp. KVB23.</title>
        <authorList>
            <person name="Chhetri G."/>
        </authorList>
    </citation>
    <scope>NUCLEOTIDE SEQUENCE</scope>
    <source>
        <strain evidence="2">KVB23</strain>
    </source>
</reference>
<feature type="region of interest" description="Disordered" evidence="1">
    <location>
        <begin position="280"/>
        <end position="301"/>
    </location>
</feature>
<accession>A0A8J7MTW6</accession>
<evidence type="ECO:0000256" key="1">
    <source>
        <dbReference type="SAM" id="MobiDB-lite"/>
    </source>
</evidence>
<sequence length="301" mass="34032">MTPKLSVYFIVEPPEYQVLACYLAASLREQFGQTVQLIGYCPAAKFSTIAPDVITALGKMGCDVRPFETTGRWDPAYPHGNKILATLEPRETEFSCFMDSDVLCIRKNDVANLICPGHVSLTPAASMNWAKQDVWKIIYGAAGMEIPEERLMLMKQKRGKPRIPYFSSGLFCFPQHHRNAEGKTFPQVWYDLARTLDAHPDIPHKRPYLDQISLPLAIRKAGLAWNLLPDEQHFILGGRARGEPLPEGRQIYTVHYRQWPILKEVGLRWKARKMLLNQAGTKSVAVEPAEETQPQAAEAME</sequence>
<dbReference type="AlphaFoldDB" id="A0A8J7MTW6"/>
<dbReference type="Proteomes" id="UP000619033">
    <property type="component" value="Unassembled WGS sequence"/>
</dbReference>
<dbReference type="EMBL" id="JAESVP010000004">
    <property type="protein sequence ID" value="MBL4928328.1"/>
    <property type="molecule type" value="Genomic_DNA"/>
</dbReference>
<organism evidence="2 3">
    <name type="scientific">Fuscibacter oryzae</name>
    <dbReference type="NCBI Taxonomy" id="2803939"/>
    <lineage>
        <taxon>Bacteria</taxon>
        <taxon>Pseudomonadati</taxon>
        <taxon>Pseudomonadota</taxon>
        <taxon>Alphaproteobacteria</taxon>
        <taxon>Rhodobacterales</taxon>
        <taxon>Paracoccaceae</taxon>
        <taxon>Fuscibacter</taxon>
    </lineage>
</organism>
<feature type="compositionally biased region" description="Low complexity" evidence="1">
    <location>
        <begin position="285"/>
        <end position="301"/>
    </location>
</feature>
<name>A0A8J7MTW6_9RHOB</name>
<comment type="caution">
    <text evidence="2">The sequence shown here is derived from an EMBL/GenBank/DDBJ whole genome shotgun (WGS) entry which is preliminary data.</text>
</comment>
<proteinExistence type="predicted"/>
<gene>
    <name evidence="2" type="ORF">JI744_09445</name>
</gene>
<evidence type="ECO:0008006" key="4">
    <source>
        <dbReference type="Google" id="ProtNLM"/>
    </source>
</evidence>
<evidence type="ECO:0000313" key="3">
    <source>
        <dbReference type="Proteomes" id="UP000619033"/>
    </source>
</evidence>
<protein>
    <recommendedName>
        <fullName evidence="4">Nucleotide-diphospho-sugar transferase</fullName>
    </recommendedName>
</protein>
<dbReference type="RefSeq" id="WP_202659970.1">
    <property type="nucleotide sequence ID" value="NZ_JAESVP010000004.1"/>
</dbReference>
<keyword evidence="3" id="KW-1185">Reference proteome</keyword>
<evidence type="ECO:0000313" key="2">
    <source>
        <dbReference type="EMBL" id="MBL4928328.1"/>
    </source>
</evidence>